<comment type="caution">
    <text evidence="1">The sequence shown here is derived from an EMBL/GenBank/DDBJ whole genome shotgun (WGS) entry which is preliminary data.</text>
</comment>
<reference evidence="1" key="1">
    <citation type="submission" date="2020-05" db="EMBL/GenBank/DDBJ databases">
        <title>Large-scale comparative analyses of tick genomes elucidate their genetic diversity and vector capacities.</title>
        <authorList>
            <person name="Jia N."/>
            <person name="Wang J."/>
            <person name="Shi W."/>
            <person name="Du L."/>
            <person name="Sun Y."/>
            <person name="Zhan W."/>
            <person name="Jiang J."/>
            <person name="Wang Q."/>
            <person name="Zhang B."/>
            <person name="Ji P."/>
            <person name="Sakyi L.B."/>
            <person name="Cui X."/>
            <person name="Yuan T."/>
            <person name="Jiang B."/>
            <person name="Yang W."/>
            <person name="Lam T.T.-Y."/>
            <person name="Chang Q."/>
            <person name="Ding S."/>
            <person name="Wang X."/>
            <person name="Zhu J."/>
            <person name="Ruan X."/>
            <person name="Zhao L."/>
            <person name="Wei J."/>
            <person name="Que T."/>
            <person name="Du C."/>
            <person name="Cheng J."/>
            <person name="Dai P."/>
            <person name="Han X."/>
            <person name="Huang E."/>
            <person name="Gao Y."/>
            <person name="Liu J."/>
            <person name="Shao H."/>
            <person name="Ye R."/>
            <person name="Li L."/>
            <person name="Wei W."/>
            <person name="Wang X."/>
            <person name="Wang C."/>
            <person name="Yang T."/>
            <person name="Huo Q."/>
            <person name="Li W."/>
            <person name="Guo W."/>
            <person name="Chen H."/>
            <person name="Zhou L."/>
            <person name="Ni X."/>
            <person name="Tian J."/>
            <person name="Zhou Y."/>
            <person name="Sheng Y."/>
            <person name="Liu T."/>
            <person name="Pan Y."/>
            <person name="Xia L."/>
            <person name="Li J."/>
            <person name="Zhao F."/>
            <person name="Cao W."/>
        </authorList>
    </citation>
    <scope>NUCLEOTIDE SEQUENCE</scope>
    <source>
        <strain evidence="1">Hyas-2018</strain>
    </source>
</reference>
<dbReference type="Proteomes" id="UP000821845">
    <property type="component" value="Chromosome 7"/>
</dbReference>
<dbReference type="EMBL" id="CM023487">
    <property type="protein sequence ID" value="KAH6926092.1"/>
    <property type="molecule type" value="Genomic_DNA"/>
</dbReference>
<organism evidence="1 2">
    <name type="scientific">Hyalomma asiaticum</name>
    <name type="common">Tick</name>
    <dbReference type="NCBI Taxonomy" id="266040"/>
    <lineage>
        <taxon>Eukaryota</taxon>
        <taxon>Metazoa</taxon>
        <taxon>Ecdysozoa</taxon>
        <taxon>Arthropoda</taxon>
        <taxon>Chelicerata</taxon>
        <taxon>Arachnida</taxon>
        <taxon>Acari</taxon>
        <taxon>Parasitiformes</taxon>
        <taxon>Ixodida</taxon>
        <taxon>Ixodoidea</taxon>
        <taxon>Ixodidae</taxon>
        <taxon>Hyalomminae</taxon>
        <taxon>Hyalomma</taxon>
    </lineage>
</organism>
<proteinExistence type="predicted"/>
<evidence type="ECO:0000313" key="1">
    <source>
        <dbReference type="EMBL" id="KAH6926092.1"/>
    </source>
</evidence>
<keyword evidence="2" id="KW-1185">Reference proteome</keyword>
<protein>
    <submittedName>
        <fullName evidence="1">Uncharacterized protein</fullName>
    </submittedName>
</protein>
<accession>A0ACB7RYX0</accession>
<name>A0ACB7RYX0_HYAAI</name>
<gene>
    <name evidence="1" type="ORF">HPB50_014230</name>
</gene>
<sequence length="203" mass="23074">MVKSVHCQLDDIERLLESRSSELANGIDKGTLQDLIAILQPFFDAISALEEGKRPNLHLVRLHFAKLQKDLDTHLRSPSIAVEKARLQECALHFLKEKVSLNVEHKIAMLLCPDFRHLRMLTTEEQGEVHAQVRELISSRGRRSNSLLLCDTVARRSQLHSHYTCLGDLRHLRWVSVVTDGTDVTELLRPPPLGAFVLHKDSL</sequence>
<evidence type="ECO:0000313" key="2">
    <source>
        <dbReference type="Proteomes" id="UP000821845"/>
    </source>
</evidence>